<reference evidence="6 7" key="1">
    <citation type="submission" date="2021-04" db="EMBL/GenBank/DDBJ databases">
        <authorList>
            <person name="Huq M.A."/>
        </authorList>
    </citation>
    <scope>NUCLEOTIDE SEQUENCE [LARGE SCALE GENOMIC DNA]</scope>
    <source>
        <strain evidence="6 7">MAH-13</strain>
    </source>
</reference>
<evidence type="ECO:0000256" key="4">
    <source>
        <dbReference type="ARBA" id="ARBA00023163"/>
    </source>
</evidence>
<dbReference type="InterPro" id="IPR036388">
    <property type="entry name" value="WH-like_DNA-bd_sf"/>
</dbReference>
<dbReference type="PANTHER" id="PTHR30537">
    <property type="entry name" value="HTH-TYPE TRANSCRIPTIONAL REGULATOR"/>
    <property type="match status" value="1"/>
</dbReference>
<keyword evidence="4" id="KW-0804">Transcription</keyword>
<dbReference type="PROSITE" id="PS50931">
    <property type="entry name" value="HTH_LYSR"/>
    <property type="match status" value="1"/>
</dbReference>
<gene>
    <name evidence="6" type="ORF">J7I44_10820</name>
</gene>
<proteinExistence type="inferred from homology"/>
<comment type="caution">
    <text evidence="6">The sequence shown here is derived from an EMBL/GenBank/DDBJ whole genome shotgun (WGS) entry which is preliminary data.</text>
</comment>
<dbReference type="Pfam" id="PF00126">
    <property type="entry name" value="HTH_1"/>
    <property type="match status" value="1"/>
</dbReference>
<comment type="similarity">
    <text evidence="1">Belongs to the LysR transcriptional regulatory family.</text>
</comment>
<dbReference type="Proteomes" id="UP000823790">
    <property type="component" value="Unassembled WGS sequence"/>
</dbReference>
<dbReference type="InterPro" id="IPR005119">
    <property type="entry name" value="LysR_subst-bd"/>
</dbReference>
<sequence>MDRLHAMRLYARIVELGSFTAAADDLGLPRATVTHTIKALEARLGAQLLQRTTRRVRVTSEGKTYYQHCVRLLADVDEVETNFREAMLVPRGRLRVDMSAALARLLVIPALPEFLARFPQIELDVGTGDRYVDLVREGVDCALRVGDPGDTGMVGRRIATLPQITVASADYVRRHGKPETLADLQEGHYAVHWASPTTRRPEPLEFVVGRRRRQIQLPGRITVNGADAYLACCRAGLGIAQFSHYRVAAELADGRMCELLPDVRPPALPMTVLYPPQRQMPARLRVFIDWLVERAALRFGRAAQNAAA</sequence>
<dbReference type="Pfam" id="PF03466">
    <property type="entry name" value="LysR_substrate"/>
    <property type="match status" value="1"/>
</dbReference>
<feature type="domain" description="HTH lysR-type" evidence="5">
    <location>
        <begin position="1"/>
        <end position="59"/>
    </location>
</feature>
<dbReference type="InterPro" id="IPR000847">
    <property type="entry name" value="LysR_HTH_N"/>
</dbReference>
<evidence type="ECO:0000313" key="6">
    <source>
        <dbReference type="EMBL" id="MBP1474791.1"/>
    </source>
</evidence>
<dbReference type="CDD" id="cd08472">
    <property type="entry name" value="PBP2_CrgA_like_3"/>
    <property type="match status" value="1"/>
</dbReference>
<dbReference type="RefSeq" id="WP_209620282.1">
    <property type="nucleotide sequence ID" value="NZ_JAGJRS010000021.1"/>
</dbReference>
<evidence type="ECO:0000256" key="2">
    <source>
        <dbReference type="ARBA" id="ARBA00023015"/>
    </source>
</evidence>
<evidence type="ECO:0000256" key="1">
    <source>
        <dbReference type="ARBA" id="ARBA00009437"/>
    </source>
</evidence>
<dbReference type="PANTHER" id="PTHR30537:SF72">
    <property type="entry name" value="LYSR FAMILY TRANSCRIPTIONAL REGULATOR"/>
    <property type="match status" value="1"/>
</dbReference>
<evidence type="ECO:0000313" key="7">
    <source>
        <dbReference type="Proteomes" id="UP000823790"/>
    </source>
</evidence>
<dbReference type="InterPro" id="IPR036390">
    <property type="entry name" value="WH_DNA-bd_sf"/>
</dbReference>
<organism evidence="6 7">
    <name type="scientific">Frateuria flava</name>
    <dbReference type="NCBI Taxonomy" id="2821489"/>
    <lineage>
        <taxon>Bacteria</taxon>
        <taxon>Pseudomonadati</taxon>
        <taxon>Pseudomonadota</taxon>
        <taxon>Gammaproteobacteria</taxon>
        <taxon>Lysobacterales</taxon>
        <taxon>Rhodanobacteraceae</taxon>
        <taxon>Frateuria</taxon>
    </lineage>
</organism>
<dbReference type="Gene3D" id="1.10.10.10">
    <property type="entry name" value="Winged helix-like DNA-binding domain superfamily/Winged helix DNA-binding domain"/>
    <property type="match status" value="1"/>
</dbReference>
<keyword evidence="2" id="KW-0805">Transcription regulation</keyword>
<protein>
    <submittedName>
        <fullName evidence="6">LysR family transcriptional regulator</fullName>
    </submittedName>
</protein>
<dbReference type="EMBL" id="JAGJRS010000021">
    <property type="protein sequence ID" value="MBP1474791.1"/>
    <property type="molecule type" value="Genomic_DNA"/>
</dbReference>
<dbReference type="InterPro" id="IPR058163">
    <property type="entry name" value="LysR-type_TF_proteobact-type"/>
</dbReference>
<keyword evidence="3" id="KW-0238">DNA-binding</keyword>
<dbReference type="SUPFAM" id="SSF53850">
    <property type="entry name" value="Periplasmic binding protein-like II"/>
    <property type="match status" value="1"/>
</dbReference>
<dbReference type="SUPFAM" id="SSF46785">
    <property type="entry name" value="Winged helix' DNA-binding domain"/>
    <property type="match status" value="1"/>
</dbReference>
<keyword evidence="7" id="KW-1185">Reference proteome</keyword>
<dbReference type="Gene3D" id="3.40.190.290">
    <property type="match status" value="1"/>
</dbReference>
<name>A0ABS4DP32_9GAMM</name>
<evidence type="ECO:0000259" key="5">
    <source>
        <dbReference type="PROSITE" id="PS50931"/>
    </source>
</evidence>
<evidence type="ECO:0000256" key="3">
    <source>
        <dbReference type="ARBA" id="ARBA00023125"/>
    </source>
</evidence>
<accession>A0ABS4DP32</accession>